<accession>A0ABV3Q439</accession>
<proteinExistence type="predicted"/>
<organism evidence="1 2">
    <name type="scientific">Jeotgalibacillus marinus</name>
    <dbReference type="NCBI Taxonomy" id="86667"/>
    <lineage>
        <taxon>Bacteria</taxon>
        <taxon>Bacillati</taxon>
        <taxon>Bacillota</taxon>
        <taxon>Bacilli</taxon>
        <taxon>Bacillales</taxon>
        <taxon>Caryophanaceae</taxon>
        <taxon>Jeotgalibacillus</taxon>
    </lineage>
</organism>
<reference evidence="1 2" key="1">
    <citation type="journal article" date="1979" name="Int. J. Syst. Evol. Microbiol.">
        <title>Bacillus globisporus subsp. marinus subsp. nov.</title>
        <authorList>
            <person name="Liu H."/>
        </authorList>
    </citation>
    <scope>NUCLEOTIDE SEQUENCE [LARGE SCALE GENOMIC DNA]</scope>
    <source>
        <strain evidence="1 2">DSM 1297</strain>
    </source>
</reference>
<gene>
    <name evidence="1" type="ORF">AB1471_09905</name>
</gene>
<evidence type="ECO:0000313" key="1">
    <source>
        <dbReference type="EMBL" id="MEW9502109.1"/>
    </source>
</evidence>
<evidence type="ECO:0000313" key="2">
    <source>
        <dbReference type="Proteomes" id="UP001556040"/>
    </source>
</evidence>
<sequence length="79" mass="8721">MTKEYSINIKEVNVNNHIETTQIPKSSGVNGGVLLTGFIVVDNIVVTSENDEKKLLVESNLPFQIMVIDLDTSDDNVET</sequence>
<protein>
    <submittedName>
        <fullName evidence="1">Uncharacterized protein</fullName>
    </submittedName>
</protein>
<name>A0ABV3Q439_9BACL</name>
<dbReference type="Proteomes" id="UP001556040">
    <property type="component" value="Unassembled WGS sequence"/>
</dbReference>
<dbReference type="RefSeq" id="WP_367779597.1">
    <property type="nucleotide sequence ID" value="NZ_JBFMIA010000007.1"/>
</dbReference>
<keyword evidence="2" id="KW-1185">Reference proteome</keyword>
<comment type="caution">
    <text evidence="1">The sequence shown here is derived from an EMBL/GenBank/DDBJ whole genome shotgun (WGS) entry which is preliminary data.</text>
</comment>
<dbReference type="EMBL" id="JBFMIA010000007">
    <property type="protein sequence ID" value="MEW9502109.1"/>
    <property type="molecule type" value="Genomic_DNA"/>
</dbReference>